<feature type="region of interest" description="Disordered" evidence="4">
    <location>
        <begin position="201"/>
        <end position="240"/>
    </location>
</feature>
<feature type="region of interest" description="Disordered" evidence="4">
    <location>
        <begin position="1"/>
        <end position="36"/>
    </location>
</feature>
<feature type="compositionally biased region" description="Basic and acidic residues" evidence="4">
    <location>
        <begin position="370"/>
        <end position="394"/>
    </location>
</feature>
<name>A0A0L0H9G6_SPIPD</name>
<evidence type="ECO:0000259" key="5">
    <source>
        <dbReference type="PROSITE" id="PS00036"/>
    </source>
</evidence>
<evidence type="ECO:0000256" key="3">
    <source>
        <dbReference type="SAM" id="Coils"/>
    </source>
</evidence>
<keyword evidence="2" id="KW-0539">Nucleus</keyword>
<comment type="subcellular location">
    <subcellularLocation>
        <location evidence="1">Nucleus</location>
    </subcellularLocation>
</comment>
<feature type="compositionally biased region" description="Polar residues" evidence="4">
    <location>
        <begin position="147"/>
        <end position="158"/>
    </location>
</feature>
<dbReference type="VEuPathDB" id="FungiDB:SPPG_06829"/>
<accession>A0A0L0H9G6</accession>
<dbReference type="AlphaFoldDB" id="A0A0L0H9G6"/>
<dbReference type="InterPro" id="IPR004827">
    <property type="entry name" value="bZIP"/>
</dbReference>
<dbReference type="CDD" id="cd14688">
    <property type="entry name" value="bZIP_YAP"/>
    <property type="match status" value="1"/>
</dbReference>
<feature type="compositionally biased region" description="Basic and acidic residues" evidence="4">
    <location>
        <begin position="220"/>
        <end position="231"/>
    </location>
</feature>
<dbReference type="Proteomes" id="UP000053201">
    <property type="component" value="Unassembled WGS sequence"/>
</dbReference>
<dbReference type="Gene3D" id="1.20.5.170">
    <property type="match status" value="1"/>
</dbReference>
<dbReference type="PROSITE" id="PS00036">
    <property type="entry name" value="BZIP_BASIC"/>
    <property type="match status" value="1"/>
</dbReference>
<gene>
    <name evidence="6" type="ORF">SPPG_06829</name>
</gene>
<feature type="coiled-coil region" evidence="3">
    <location>
        <begin position="250"/>
        <end position="284"/>
    </location>
</feature>
<dbReference type="EMBL" id="KQ257462">
    <property type="protein sequence ID" value="KNC97832.1"/>
    <property type="molecule type" value="Genomic_DNA"/>
</dbReference>
<dbReference type="PANTHER" id="PTHR40621:SF6">
    <property type="entry name" value="AP-1-LIKE TRANSCRIPTION FACTOR YAP1-RELATED"/>
    <property type="match status" value="1"/>
</dbReference>
<reference evidence="6 7" key="1">
    <citation type="submission" date="2009-08" db="EMBL/GenBank/DDBJ databases">
        <title>The Genome Sequence of Spizellomyces punctatus strain DAOM BR117.</title>
        <authorList>
            <consortium name="The Broad Institute Genome Sequencing Platform"/>
            <person name="Russ C."/>
            <person name="Cuomo C."/>
            <person name="Shea T."/>
            <person name="Young S.K."/>
            <person name="Zeng Q."/>
            <person name="Koehrsen M."/>
            <person name="Haas B."/>
            <person name="Borodovsky M."/>
            <person name="Guigo R."/>
            <person name="Alvarado L."/>
            <person name="Berlin A."/>
            <person name="Bochicchio J."/>
            <person name="Borenstein D."/>
            <person name="Chapman S."/>
            <person name="Chen Z."/>
            <person name="Engels R."/>
            <person name="Freedman E."/>
            <person name="Gellesch M."/>
            <person name="Goldberg J."/>
            <person name="Griggs A."/>
            <person name="Gujja S."/>
            <person name="Heiman D."/>
            <person name="Hepburn T."/>
            <person name="Howarth C."/>
            <person name="Jen D."/>
            <person name="Larson L."/>
            <person name="Lewis B."/>
            <person name="Mehta T."/>
            <person name="Park D."/>
            <person name="Pearson M."/>
            <person name="Roberts A."/>
            <person name="Saif S."/>
            <person name="Shenoy N."/>
            <person name="Sisk P."/>
            <person name="Stolte C."/>
            <person name="Sykes S."/>
            <person name="Thomson T."/>
            <person name="Walk T."/>
            <person name="White J."/>
            <person name="Yandava C."/>
            <person name="Burger G."/>
            <person name="Gray M.W."/>
            <person name="Holland P.W.H."/>
            <person name="King N."/>
            <person name="Lang F.B.F."/>
            <person name="Roger A.J."/>
            <person name="Ruiz-Trillo I."/>
            <person name="Lander E."/>
            <person name="Nusbaum C."/>
        </authorList>
    </citation>
    <scope>NUCLEOTIDE SEQUENCE [LARGE SCALE GENOMIC DNA]</scope>
    <source>
        <strain evidence="6 7">DAOM BR117</strain>
    </source>
</reference>
<dbReference type="GO" id="GO:0001228">
    <property type="term" value="F:DNA-binding transcription activator activity, RNA polymerase II-specific"/>
    <property type="evidence" value="ECO:0007669"/>
    <property type="project" value="TreeGrafter"/>
</dbReference>
<dbReference type="InterPro" id="IPR046347">
    <property type="entry name" value="bZIP_sf"/>
</dbReference>
<dbReference type="PANTHER" id="PTHR40621">
    <property type="entry name" value="TRANSCRIPTION FACTOR KAPC-RELATED"/>
    <property type="match status" value="1"/>
</dbReference>
<evidence type="ECO:0000313" key="7">
    <source>
        <dbReference type="Proteomes" id="UP000053201"/>
    </source>
</evidence>
<evidence type="ECO:0000256" key="4">
    <source>
        <dbReference type="SAM" id="MobiDB-lite"/>
    </source>
</evidence>
<feature type="compositionally biased region" description="Low complexity" evidence="4">
    <location>
        <begin position="105"/>
        <end position="116"/>
    </location>
</feature>
<dbReference type="SUPFAM" id="SSF57959">
    <property type="entry name" value="Leucine zipper domain"/>
    <property type="match status" value="1"/>
</dbReference>
<evidence type="ECO:0000256" key="2">
    <source>
        <dbReference type="ARBA" id="ARBA00023242"/>
    </source>
</evidence>
<dbReference type="STRING" id="645134.A0A0L0H9G6"/>
<dbReference type="InParanoid" id="A0A0L0H9G6"/>
<feature type="region of interest" description="Disordered" evidence="4">
    <location>
        <begin position="354"/>
        <end position="396"/>
    </location>
</feature>
<feature type="domain" description="BZIP" evidence="5">
    <location>
        <begin position="227"/>
        <end position="242"/>
    </location>
</feature>
<feature type="region of interest" description="Disordered" evidence="4">
    <location>
        <begin position="102"/>
        <end position="158"/>
    </location>
</feature>
<keyword evidence="3" id="KW-0175">Coiled coil</keyword>
<dbReference type="GO" id="GO:0090575">
    <property type="term" value="C:RNA polymerase II transcription regulator complex"/>
    <property type="evidence" value="ECO:0007669"/>
    <property type="project" value="TreeGrafter"/>
</dbReference>
<organism evidence="6 7">
    <name type="scientific">Spizellomyces punctatus (strain DAOM BR117)</name>
    <dbReference type="NCBI Taxonomy" id="645134"/>
    <lineage>
        <taxon>Eukaryota</taxon>
        <taxon>Fungi</taxon>
        <taxon>Fungi incertae sedis</taxon>
        <taxon>Chytridiomycota</taxon>
        <taxon>Chytridiomycota incertae sedis</taxon>
        <taxon>Chytridiomycetes</taxon>
        <taxon>Spizellomycetales</taxon>
        <taxon>Spizellomycetaceae</taxon>
        <taxon>Spizellomyces</taxon>
    </lineage>
</organism>
<feature type="compositionally biased region" description="Polar residues" evidence="4">
    <location>
        <begin position="117"/>
        <end position="129"/>
    </location>
</feature>
<dbReference type="InterPro" id="IPR050936">
    <property type="entry name" value="AP-1-like"/>
</dbReference>
<evidence type="ECO:0000256" key="1">
    <source>
        <dbReference type="ARBA" id="ARBA00004123"/>
    </source>
</evidence>
<feature type="compositionally biased region" description="Basic residues" evidence="4">
    <location>
        <begin position="203"/>
        <end position="213"/>
    </location>
</feature>
<dbReference type="RefSeq" id="XP_016605872.1">
    <property type="nucleotide sequence ID" value="XM_016755024.1"/>
</dbReference>
<keyword evidence="7" id="KW-1185">Reference proteome</keyword>
<dbReference type="OrthoDB" id="2593073at2759"/>
<dbReference type="GeneID" id="27690102"/>
<protein>
    <recommendedName>
        <fullName evidence="5">BZIP domain-containing protein</fullName>
    </recommendedName>
</protein>
<evidence type="ECO:0000313" key="6">
    <source>
        <dbReference type="EMBL" id="KNC97832.1"/>
    </source>
</evidence>
<dbReference type="GO" id="GO:0000976">
    <property type="term" value="F:transcription cis-regulatory region binding"/>
    <property type="evidence" value="ECO:0007669"/>
    <property type="project" value="InterPro"/>
</dbReference>
<sequence length="474" mass="52024">MAAPDLGFPNDHDQHPPSSVPGDRHMPRNPFCLYPPAGAPAAEPDLAGNAHHHIHHHASHPMNVFELYHQHLYTRNALHHAPLMHPAFTADEIDHHDDGMQMRLSPISMDSGSPSSEHSNATSGHQSPVRSKGYLSNAFPSGLGLSDHQSAGSNTAQSVKTRMMRAAAKLAGTSVAAAAAASYAGSSADDQSSPDALTELTRARKNSSTKSRRSPSSSAGERKTTARRAEQNRTAQRAFRERRQRYVKDLEVKAAQADALEVRLADAESRLAEIQCIAERLAADRESWMRERELWWRERDEAVTVANTLVRELEASSKENQKFRDLVMSLSAGRKRSLTDTVDFDDLIVDAEKSQKRNKAENADADQMEEEHTSSDSEKLSKDQETDATAEKSRSSNVAHVLRTLLNAATVSPPPMAGGMAGIALAFEGNRPLFTDESAPAAESDFNMPLMMMDYNKVYAPKDSEREEVTETQA</sequence>
<proteinExistence type="predicted"/>